<dbReference type="PANTHER" id="PTHR34825">
    <property type="entry name" value="CONSERVED PROTEIN, WITH A WEAK D-GALACTARATE DEHYDRATASE/ALTRONATE HYDROLASE DOMAIN"/>
    <property type="match status" value="1"/>
</dbReference>
<dbReference type="InterPro" id="IPR018631">
    <property type="entry name" value="AAA-ATPase-like_dom"/>
</dbReference>
<dbReference type="Pfam" id="PF08011">
    <property type="entry name" value="PDDEXK_9"/>
    <property type="match status" value="1"/>
</dbReference>
<dbReference type="Proteomes" id="UP000250003">
    <property type="component" value="Chromosome"/>
</dbReference>
<dbReference type="Pfam" id="PF09820">
    <property type="entry name" value="AAA-ATPase_like"/>
    <property type="match status" value="1"/>
</dbReference>
<protein>
    <submittedName>
        <fullName evidence="2">AAA family ATPase</fullName>
    </submittedName>
</protein>
<sequence length="559" mass="65383">MKRPLPIGIDNFREIIKNGYYYIDKTGFIKELLDMKGKVNLFIRPRRFGKTLNLSMLQSFFEMGFEDTKEIFANLNISKAGEVYARHMAQYPVISLSLKSMKQTSYELSLEQMKKAVAEEFRRHDRILQRSELTLAEKRRFERIRDVQGEEADYLDALRFLSACLKTCYGKKVILLIDEYDVPLENAYFAGFYGPMAGLIRSILESALKTNENLEFAVITGCLRISKESIFTGLNHLNIISVLDKQYSEHFGFTEKEVRNAMEYYGVQQRFSDMKQWYDGYLFGNTEVYNPWSVIKFLYDLAVDEHAFPKPYWANTSSNDIVRNLVMQADRETKAQIEALLAGETLSIPVHEEITYSDVYENEENLWNFLYFIGYLTKVEEYMQDHVIYLKVRIPNQEVKMIYKNTILSWFREEIGKKNFQDLYQALEEGKEDRVQEILSEQLLSVISFYDSAENFYHGFLAGILSQSPKYLVKSNREAGNGRSDLVMKTPSLRGRAFILEIKVAKSMEYLEEAAERAINQIYEKRYMEELKAEGYEKIDCYGVAFYRKDCEVRFGKGQ</sequence>
<keyword evidence="3" id="KW-1185">Reference proteome</keyword>
<proteinExistence type="predicted"/>
<accession>A0A2Z4UEV0</accession>
<dbReference type="EMBL" id="CP030280">
    <property type="protein sequence ID" value="AWY99487.1"/>
    <property type="molecule type" value="Genomic_DNA"/>
</dbReference>
<evidence type="ECO:0000313" key="3">
    <source>
        <dbReference type="Proteomes" id="UP000250003"/>
    </source>
</evidence>
<name>A0A2Z4UEV0_9FIRM</name>
<dbReference type="RefSeq" id="WP_111920921.1">
    <property type="nucleotide sequence ID" value="NZ_CAUWHR010000008.1"/>
</dbReference>
<evidence type="ECO:0000313" key="2">
    <source>
        <dbReference type="EMBL" id="AWY99487.1"/>
    </source>
</evidence>
<dbReference type="SUPFAM" id="SSF52540">
    <property type="entry name" value="P-loop containing nucleoside triphosphate hydrolases"/>
    <property type="match status" value="1"/>
</dbReference>
<dbReference type="Gene3D" id="3.40.50.300">
    <property type="entry name" value="P-loop containing nucleotide triphosphate hydrolases"/>
    <property type="match status" value="1"/>
</dbReference>
<dbReference type="KEGG" id="blau:DQQ01_11555"/>
<feature type="domain" description="AAA-ATPase-like" evidence="1">
    <location>
        <begin position="6"/>
        <end position="231"/>
    </location>
</feature>
<reference evidence="3" key="1">
    <citation type="submission" date="2018-06" db="EMBL/GenBank/DDBJ databases">
        <title>Description of Blautia argi sp. nov., a new anaerobic isolated from dog feces.</title>
        <authorList>
            <person name="Chang Y.-H."/>
            <person name="Paek J."/>
            <person name="Shin Y."/>
        </authorList>
    </citation>
    <scope>NUCLEOTIDE SEQUENCE [LARGE SCALE GENOMIC DNA]</scope>
    <source>
        <strain evidence="3">KCTC 15426</strain>
    </source>
</reference>
<dbReference type="AlphaFoldDB" id="A0A2Z4UEV0"/>
<dbReference type="PANTHER" id="PTHR34825:SF1">
    <property type="entry name" value="AAA-ATPASE-LIKE DOMAIN-CONTAINING PROTEIN"/>
    <property type="match status" value="1"/>
</dbReference>
<dbReference type="InterPro" id="IPR027417">
    <property type="entry name" value="P-loop_NTPase"/>
</dbReference>
<dbReference type="InterPro" id="IPR012547">
    <property type="entry name" value="PDDEXK_9"/>
</dbReference>
<evidence type="ECO:0000259" key="1">
    <source>
        <dbReference type="Pfam" id="PF09820"/>
    </source>
</evidence>
<gene>
    <name evidence="2" type="ORF">DQQ01_11555</name>
</gene>
<organism evidence="2 3">
    <name type="scientific">Blautia argi</name>
    <dbReference type="NCBI Taxonomy" id="1912897"/>
    <lineage>
        <taxon>Bacteria</taxon>
        <taxon>Bacillati</taxon>
        <taxon>Bacillota</taxon>
        <taxon>Clostridia</taxon>
        <taxon>Lachnospirales</taxon>
        <taxon>Lachnospiraceae</taxon>
        <taxon>Blautia</taxon>
    </lineage>
</organism>
<dbReference type="OrthoDB" id="9766673at2"/>